<dbReference type="PANTHER" id="PTHR31912:SF34">
    <property type="entry name" value="NOTOCHORD-RELATED PROTEIN"/>
    <property type="match status" value="1"/>
</dbReference>
<keyword evidence="2" id="KW-1185">Reference proteome</keyword>
<gene>
    <name evidence="1" type="ORF">PACLA_8A061389</name>
</gene>
<reference evidence="1" key="1">
    <citation type="submission" date="2020-04" db="EMBL/GenBank/DDBJ databases">
        <authorList>
            <person name="Alioto T."/>
            <person name="Alioto T."/>
            <person name="Gomez Garrido J."/>
        </authorList>
    </citation>
    <scope>NUCLEOTIDE SEQUENCE</scope>
    <source>
        <strain evidence="1">A484AB</strain>
    </source>
</reference>
<evidence type="ECO:0000313" key="1">
    <source>
        <dbReference type="EMBL" id="CAB4035128.1"/>
    </source>
</evidence>
<dbReference type="EMBL" id="CACRXK020020740">
    <property type="protein sequence ID" value="CAB4035128.1"/>
    <property type="molecule type" value="Genomic_DNA"/>
</dbReference>
<proteinExistence type="predicted"/>
<organism evidence="1 2">
    <name type="scientific">Paramuricea clavata</name>
    <name type="common">Red gorgonian</name>
    <name type="synonym">Violescent sea-whip</name>
    <dbReference type="NCBI Taxonomy" id="317549"/>
    <lineage>
        <taxon>Eukaryota</taxon>
        <taxon>Metazoa</taxon>
        <taxon>Cnidaria</taxon>
        <taxon>Anthozoa</taxon>
        <taxon>Octocorallia</taxon>
        <taxon>Malacalcyonacea</taxon>
        <taxon>Plexauridae</taxon>
        <taxon>Paramuricea</taxon>
    </lineage>
</organism>
<name>A0A6S7JVL1_PARCT</name>
<dbReference type="PANTHER" id="PTHR31912">
    <property type="entry name" value="IP13529P"/>
    <property type="match status" value="1"/>
</dbReference>
<evidence type="ECO:0000313" key="2">
    <source>
        <dbReference type="Proteomes" id="UP001152795"/>
    </source>
</evidence>
<dbReference type="AlphaFoldDB" id="A0A6S7JVL1"/>
<accession>A0A6S7JVL1</accession>
<sequence>EPVSVVLSQKAEYIMQNGHMKLIQTKETYQYIPILKTLKALLNHPDILDEIYNTHESKDGLLRDFCDGQDFKEHPLFGKEPRSIVLHGYFDEFQLTNPLGSKTKTHKLGGFYFILSNLRPCYRSRINSIQLFALCKVPLIKKYGIDKILQPFMDDVKCLESDHGITVEVDNVKNVFRGSIGPFSSDNLGSHAIGGYTESFNCLRICRFCMATKEDIQTKNLLIDTNVSAFPAQPIKTHNQNHGRGHKRHCNLVENNPSFSSVYGVKRDSILNQSKFFHVVDGLDLDPMHDQLEGVLPLELKMLLFKYIQSDKMVTLTTINERIASFDYGLADATNKPSPLKDQVFSSNSASISQTASQMWCLARMFPLLVGDIVPHGDKNWENFLRLLQIEEIVFAPKLSAELASYLGILVQEYLETFADLYDRTIIPKQHYMVHYPRQILRRGPLVRNWAMRFEAKHSYFKNVAGIVNNFKNIDLSLARRHQALQAYLLQGKPGSLTKPLLEHGPGRVASEGNISVINRLSSISSQTQSSLSICPWIRFNGTRYAVGCVIVIELEHSEPVFGKVMQIIVIDNSVVIFKYSRLLVVQYVDHLNAYDVMEEDVNEGLILHEKLADFHPLATHQGFGTNAGKTFVILRYRIDCMQ</sequence>
<dbReference type="OrthoDB" id="5948273at2759"/>
<protein>
    <submittedName>
        <fullName evidence="1">Uncharacterized protein</fullName>
    </submittedName>
</protein>
<dbReference type="Proteomes" id="UP001152795">
    <property type="component" value="Unassembled WGS sequence"/>
</dbReference>
<feature type="non-terminal residue" evidence="1">
    <location>
        <position position="1"/>
    </location>
</feature>
<comment type="caution">
    <text evidence="1">The sequence shown here is derived from an EMBL/GenBank/DDBJ whole genome shotgun (WGS) entry which is preliminary data.</text>
</comment>